<keyword evidence="3 9" id="KW-0547">Nucleotide-binding</keyword>
<comment type="similarity">
    <text evidence="9">Belongs to the GTP-binding SRP family. FtsY subfamily.</text>
</comment>
<comment type="subcellular location">
    <subcellularLocation>
        <location evidence="9">Cell membrane</location>
        <topology evidence="9">Peripheral membrane protein</topology>
        <orientation evidence="9">Cytoplasmic side</orientation>
    </subcellularLocation>
    <subcellularLocation>
        <location evidence="9">Cytoplasm</location>
    </subcellularLocation>
</comment>
<dbReference type="InterPro" id="IPR042101">
    <property type="entry name" value="SRP54_N_sf"/>
</dbReference>
<feature type="binding site" evidence="9">
    <location>
        <begin position="343"/>
        <end position="346"/>
    </location>
    <ligand>
        <name>GTP</name>
        <dbReference type="ChEBI" id="CHEBI:37565"/>
    </ligand>
</feature>
<evidence type="ECO:0000256" key="5">
    <source>
        <dbReference type="ARBA" id="ARBA00023134"/>
    </source>
</evidence>
<keyword evidence="1 9" id="KW-1003">Cell membrane</keyword>
<dbReference type="SUPFAM" id="SSF52540">
    <property type="entry name" value="P-loop containing nucleoside triphosphate hydrolases"/>
    <property type="match status" value="1"/>
</dbReference>
<keyword evidence="14" id="KW-1185">Reference proteome</keyword>
<evidence type="ECO:0000256" key="8">
    <source>
        <dbReference type="ARBA" id="ARBA00048027"/>
    </source>
</evidence>
<evidence type="ECO:0000256" key="10">
    <source>
        <dbReference type="SAM" id="MobiDB-lite"/>
    </source>
</evidence>
<keyword evidence="5 9" id="KW-0342">GTP-binding</keyword>
<dbReference type="EC" id="3.6.5.4" evidence="9"/>
<dbReference type="SMART" id="SM00382">
    <property type="entry name" value="AAA"/>
    <property type="match status" value="1"/>
</dbReference>
<sequence>MDGYLGVIVIVAVVALLAAGGLLLYFKPGRKAAPPVKPPEKPVLPEQEERPAGVAGEEGEGATTTLPPPVKPAEPAVVTPEIEVPPPSAGRMVRLRSRLARSQSALGRGLLELLSRDRLDDDVWDEVEEKLITADVGVAPTRVIVDDLRTKVKVLGSRTPEELRGLLREELLAQIDPDLDRTLRIQKHGERPAVALVVGVNGTGKTTTTGKLARSLVGDGKKVVLGAADTFRAAAADQLQTWGERVGADVVRGPEGGDPASVAFDAVAKGIEEKVDVVIVDTAGRLHTKTGLMDELGKVKRVIEKKATVDEVLLVLDATTGQNGMRQAQVFAEVVNITGIALTKLDGTAKGGIVISVQRELGVPVKLAGLGEGPDDLAPFDPEVFVDAILGE</sequence>
<feature type="binding site" evidence="9">
    <location>
        <begin position="281"/>
        <end position="285"/>
    </location>
    <ligand>
        <name>GTP</name>
        <dbReference type="ChEBI" id="CHEBI:37565"/>
    </ligand>
</feature>
<dbReference type="RefSeq" id="WP_192787576.1">
    <property type="nucleotide sequence ID" value="NZ_JADBEK010000001.1"/>
</dbReference>
<dbReference type="PANTHER" id="PTHR43134">
    <property type="entry name" value="SIGNAL RECOGNITION PARTICLE RECEPTOR SUBUNIT ALPHA"/>
    <property type="match status" value="1"/>
</dbReference>
<dbReference type="SMART" id="SM00962">
    <property type="entry name" value="SRP54"/>
    <property type="match status" value="1"/>
</dbReference>
<evidence type="ECO:0000256" key="4">
    <source>
        <dbReference type="ARBA" id="ARBA00022801"/>
    </source>
</evidence>
<dbReference type="Pfam" id="PF02881">
    <property type="entry name" value="SRP54_N"/>
    <property type="match status" value="1"/>
</dbReference>
<organism evidence="13 14">
    <name type="scientific">Nonomuraea angiospora</name>
    <dbReference type="NCBI Taxonomy" id="46172"/>
    <lineage>
        <taxon>Bacteria</taxon>
        <taxon>Bacillati</taxon>
        <taxon>Actinomycetota</taxon>
        <taxon>Actinomycetes</taxon>
        <taxon>Streptosporangiales</taxon>
        <taxon>Streptosporangiaceae</taxon>
        <taxon>Nonomuraea</taxon>
    </lineage>
</organism>
<protein>
    <recommendedName>
        <fullName evidence="9">Signal recognition particle receptor FtsY</fullName>
        <shortName evidence="9">SRP receptor</shortName>
        <ecNumber evidence="9">3.6.5.4</ecNumber>
    </recommendedName>
</protein>
<keyword evidence="11" id="KW-1133">Transmembrane helix</keyword>
<dbReference type="SUPFAM" id="SSF47364">
    <property type="entry name" value="Domain of the SRP/SRP receptor G-proteins"/>
    <property type="match status" value="1"/>
</dbReference>
<evidence type="ECO:0000256" key="1">
    <source>
        <dbReference type="ARBA" id="ARBA00022475"/>
    </source>
</evidence>
<dbReference type="InterPro" id="IPR036225">
    <property type="entry name" value="SRP/SRP_N"/>
</dbReference>
<feature type="transmembrane region" description="Helical" evidence="11">
    <location>
        <begin position="6"/>
        <end position="26"/>
    </location>
</feature>
<evidence type="ECO:0000256" key="7">
    <source>
        <dbReference type="ARBA" id="ARBA00023170"/>
    </source>
</evidence>
<dbReference type="NCBIfam" id="TIGR00064">
    <property type="entry name" value="ftsY"/>
    <property type="match status" value="1"/>
</dbReference>
<dbReference type="PANTHER" id="PTHR43134:SF1">
    <property type="entry name" value="SIGNAL RECOGNITION PARTICLE RECEPTOR SUBUNIT ALPHA"/>
    <property type="match status" value="1"/>
</dbReference>
<dbReference type="InterPro" id="IPR004390">
    <property type="entry name" value="SR_rcpt_FtsY"/>
</dbReference>
<comment type="subunit">
    <text evidence="9">Part of the signal recognition particle protein translocation system, which is composed of SRP and FtsY.</text>
</comment>
<evidence type="ECO:0000256" key="2">
    <source>
        <dbReference type="ARBA" id="ARBA00022490"/>
    </source>
</evidence>
<dbReference type="Gene3D" id="3.40.50.300">
    <property type="entry name" value="P-loop containing nucleotide triphosphate hydrolases"/>
    <property type="match status" value="1"/>
</dbReference>
<evidence type="ECO:0000313" key="14">
    <source>
        <dbReference type="Proteomes" id="UP000633509"/>
    </source>
</evidence>
<proteinExistence type="inferred from homology"/>
<dbReference type="InterPro" id="IPR013822">
    <property type="entry name" value="Signal_recog_particl_SRP54_hlx"/>
</dbReference>
<keyword evidence="4 9" id="KW-0378">Hydrolase</keyword>
<evidence type="ECO:0000256" key="3">
    <source>
        <dbReference type="ARBA" id="ARBA00022741"/>
    </source>
</evidence>
<dbReference type="Gene3D" id="1.20.120.140">
    <property type="entry name" value="Signal recognition particle SRP54, nucleotide-binding domain"/>
    <property type="match status" value="1"/>
</dbReference>
<evidence type="ECO:0000313" key="13">
    <source>
        <dbReference type="EMBL" id="MBE1587126.1"/>
    </source>
</evidence>
<comment type="caution">
    <text evidence="13">The sequence shown here is derived from an EMBL/GenBank/DDBJ whole genome shotgun (WGS) entry which is preliminary data.</text>
</comment>
<feature type="domain" description="SRP54-type proteins GTP-binding" evidence="12">
    <location>
        <begin position="364"/>
        <end position="377"/>
    </location>
</feature>
<keyword evidence="6 9" id="KW-0472">Membrane</keyword>
<dbReference type="InterPro" id="IPR000897">
    <property type="entry name" value="SRP54_GTPase_dom"/>
</dbReference>
<evidence type="ECO:0000259" key="12">
    <source>
        <dbReference type="PROSITE" id="PS00300"/>
    </source>
</evidence>
<dbReference type="SMART" id="SM00963">
    <property type="entry name" value="SRP54_N"/>
    <property type="match status" value="1"/>
</dbReference>
<name>A0ABR9M459_9ACTN</name>
<feature type="region of interest" description="Disordered" evidence="10">
    <location>
        <begin position="32"/>
        <end position="71"/>
    </location>
</feature>
<feature type="binding site" evidence="9">
    <location>
        <begin position="199"/>
        <end position="206"/>
    </location>
    <ligand>
        <name>GTP</name>
        <dbReference type="ChEBI" id="CHEBI:37565"/>
    </ligand>
</feature>
<dbReference type="InterPro" id="IPR027417">
    <property type="entry name" value="P-loop_NTPase"/>
</dbReference>
<keyword evidence="7 9" id="KW-0675">Receptor</keyword>
<keyword evidence="2 9" id="KW-0963">Cytoplasm</keyword>
<evidence type="ECO:0000256" key="6">
    <source>
        <dbReference type="ARBA" id="ARBA00023136"/>
    </source>
</evidence>
<dbReference type="EMBL" id="JADBEK010000001">
    <property type="protein sequence ID" value="MBE1587126.1"/>
    <property type="molecule type" value="Genomic_DNA"/>
</dbReference>
<comment type="catalytic activity">
    <reaction evidence="8 9">
        <text>GTP + H2O = GDP + phosphate + H(+)</text>
        <dbReference type="Rhea" id="RHEA:19669"/>
        <dbReference type="ChEBI" id="CHEBI:15377"/>
        <dbReference type="ChEBI" id="CHEBI:15378"/>
        <dbReference type="ChEBI" id="CHEBI:37565"/>
        <dbReference type="ChEBI" id="CHEBI:43474"/>
        <dbReference type="ChEBI" id="CHEBI:58189"/>
        <dbReference type="EC" id="3.6.5.4"/>
    </reaction>
</comment>
<accession>A0ABR9M459</accession>
<dbReference type="InterPro" id="IPR003593">
    <property type="entry name" value="AAA+_ATPase"/>
</dbReference>
<keyword evidence="11" id="KW-0812">Transmembrane</keyword>
<evidence type="ECO:0000256" key="9">
    <source>
        <dbReference type="HAMAP-Rule" id="MF_00920"/>
    </source>
</evidence>
<gene>
    <name evidence="9" type="primary">ftsY</name>
    <name evidence="13" type="ORF">H4W80_005384</name>
</gene>
<dbReference type="Proteomes" id="UP000633509">
    <property type="component" value="Unassembled WGS sequence"/>
</dbReference>
<dbReference type="Pfam" id="PF00448">
    <property type="entry name" value="SRP54"/>
    <property type="match status" value="1"/>
</dbReference>
<reference evidence="13 14" key="1">
    <citation type="submission" date="2020-10" db="EMBL/GenBank/DDBJ databases">
        <title>Sequencing the genomes of 1000 actinobacteria strains.</title>
        <authorList>
            <person name="Klenk H.-P."/>
        </authorList>
    </citation>
    <scope>NUCLEOTIDE SEQUENCE [LARGE SCALE GENOMIC DNA]</scope>
    <source>
        <strain evidence="13 14">DSM 43173</strain>
    </source>
</reference>
<comment type="function">
    <text evidence="9">Involved in targeting and insertion of nascent membrane proteins into the cytoplasmic membrane. Acts as a receptor for the complex formed by the signal recognition particle (SRP) and the ribosome-nascent chain (RNC).</text>
</comment>
<dbReference type="HAMAP" id="MF_00920">
    <property type="entry name" value="FtsY"/>
    <property type="match status" value="1"/>
</dbReference>
<dbReference type="PROSITE" id="PS00300">
    <property type="entry name" value="SRP54"/>
    <property type="match status" value="1"/>
</dbReference>
<evidence type="ECO:0000256" key="11">
    <source>
        <dbReference type="SAM" id="Phobius"/>
    </source>
</evidence>